<dbReference type="AlphaFoldDB" id="A0A9J5ZTJ4"/>
<dbReference type="EMBL" id="JACXVP010000003">
    <property type="protein sequence ID" value="KAG5615512.1"/>
    <property type="molecule type" value="Genomic_DNA"/>
</dbReference>
<dbReference type="PANTHER" id="PTHR43381">
    <property type="entry name" value="TRANSLATION INITIATION FACTOR IF-2-RELATED"/>
    <property type="match status" value="1"/>
</dbReference>
<dbReference type="InterPro" id="IPR036925">
    <property type="entry name" value="TIF_IF2_dom3_sf"/>
</dbReference>
<dbReference type="GO" id="GO:0003743">
    <property type="term" value="F:translation initiation factor activity"/>
    <property type="evidence" value="ECO:0007669"/>
    <property type="project" value="TreeGrafter"/>
</dbReference>
<accession>A0A9J5ZTJ4</accession>
<feature type="domain" description="Translation initiation factor IF- 2" evidence="3">
    <location>
        <begin position="2"/>
        <end position="62"/>
    </location>
</feature>
<dbReference type="GO" id="GO:0005525">
    <property type="term" value="F:GTP binding"/>
    <property type="evidence" value="ECO:0007669"/>
    <property type="project" value="UniProtKB-KW"/>
</dbReference>
<dbReference type="Pfam" id="PF11987">
    <property type="entry name" value="IF-2"/>
    <property type="match status" value="1"/>
</dbReference>
<gene>
    <name evidence="4" type="ORF">H5410_015336</name>
</gene>
<keyword evidence="2" id="KW-0342">GTP-binding</keyword>
<comment type="caution">
    <text evidence="4">The sequence shown here is derived from an EMBL/GenBank/DDBJ whole genome shotgun (WGS) entry which is preliminary data.</text>
</comment>
<evidence type="ECO:0000256" key="2">
    <source>
        <dbReference type="ARBA" id="ARBA00023134"/>
    </source>
</evidence>
<dbReference type="PANTHER" id="PTHR43381:SF4">
    <property type="entry name" value="EUKARYOTIC TRANSLATION INITIATION FACTOR 5B"/>
    <property type="match status" value="1"/>
</dbReference>
<keyword evidence="1" id="KW-0547">Nucleotide-binding</keyword>
<name>A0A9J5ZTJ4_SOLCO</name>
<dbReference type="GO" id="GO:0005739">
    <property type="term" value="C:mitochondrion"/>
    <property type="evidence" value="ECO:0007669"/>
    <property type="project" value="TreeGrafter"/>
</dbReference>
<dbReference type="Proteomes" id="UP000824120">
    <property type="component" value="Chromosome 3"/>
</dbReference>
<protein>
    <recommendedName>
        <fullName evidence="3">Translation initiation factor IF- 2 domain-containing protein</fullName>
    </recommendedName>
</protein>
<organism evidence="4 5">
    <name type="scientific">Solanum commersonii</name>
    <name type="common">Commerson's wild potato</name>
    <name type="synonym">Commerson's nightshade</name>
    <dbReference type="NCBI Taxonomy" id="4109"/>
    <lineage>
        <taxon>Eukaryota</taxon>
        <taxon>Viridiplantae</taxon>
        <taxon>Streptophyta</taxon>
        <taxon>Embryophyta</taxon>
        <taxon>Tracheophyta</taxon>
        <taxon>Spermatophyta</taxon>
        <taxon>Magnoliopsida</taxon>
        <taxon>eudicotyledons</taxon>
        <taxon>Gunneridae</taxon>
        <taxon>Pentapetalae</taxon>
        <taxon>asterids</taxon>
        <taxon>lamiids</taxon>
        <taxon>Solanales</taxon>
        <taxon>Solanaceae</taxon>
        <taxon>Solanoideae</taxon>
        <taxon>Solaneae</taxon>
        <taxon>Solanum</taxon>
    </lineage>
</organism>
<reference evidence="4 5" key="1">
    <citation type="submission" date="2020-09" db="EMBL/GenBank/DDBJ databases">
        <title>De no assembly of potato wild relative species, Solanum commersonii.</title>
        <authorList>
            <person name="Cho K."/>
        </authorList>
    </citation>
    <scope>NUCLEOTIDE SEQUENCE [LARGE SCALE GENOMIC DNA]</scope>
    <source>
        <strain evidence="4">LZ3.2</strain>
        <tissue evidence="4">Leaf</tissue>
    </source>
</reference>
<dbReference type="InterPro" id="IPR015760">
    <property type="entry name" value="TIF_IF2"/>
</dbReference>
<dbReference type="SUPFAM" id="SSF52156">
    <property type="entry name" value="Initiation factor IF2/eIF5b, domain 3"/>
    <property type="match status" value="1"/>
</dbReference>
<proteinExistence type="predicted"/>
<keyword evidence="5" id="KW-1185">Reference proteome</keyword>
<evidence type="ECO:0000313" key="5">
    <source>
        <dbReference type="Proteomes" id="UP000824120"/>
    </source>
</evidence>
<dbReference type="InterPro" id="IPR023115">
    <property type="entry name" value="TIF_IF2_dom3"/>
</dbReference>
<evidence type="ECO:0000313" key="4">
    <source>
        <dbReference type="EMBL" id="KAG5615512.1"/>
    </source>
</evidence>
<sequence length="81" mass="8914">MEDMKSVMGKIDKRGEEVYVQATTLGSLEALLEFLKTPEVSIHVSGIGIGPVHKKDVIKASVMLENKKEYETILAVDVNLV</sequence>
<evidence type="ECO:0000256" key="1">
    <source>
        <dbReference type="ARBA" id="ARBA00022741"/>
    </source>
</evidence>
<dbReference type="OrthoDB" id="4928at2759"/>
<dbReference type="Gene3D" id="3.40.50.10050">
    <property type="entry name" value="Translation initiation factor IF- 2, domain 3"/>
    <property type="match status" value="1"/>
</dbReference>
<evidence type="ECO:0000259" key="3">
    <source>
        <dbReference type="Pfam" id="PF11987"/>
    </source>
</evidence>